<dbReference type="InterPro" id="IPR052599">
    <property type="entry name" value="SLC43A_AATransporter"/>
</dbReference>
<gene>
    <name evidence="8" type="ORF">GSOID_T00010866001</name>
</gene>
<feature type="transmembrane region" description="Helical" evidence="7">
    <location>
        <begin position="271"/>
        <end position="290"/>
    </location>
</feature>
<name>E4XH95_OIKDI</name>
<dbReference type="OrthoDB" id="330047at2759"/>
<dbReference type="AlphaFoldDB" id="E4XH95"/>
<feature type="transmembrane region" description="Helical" evidence="7">
    <location>
        <begin position="134"/>
        <end position="155"/>
    </location>
</feature>
<evidence type="ECO:0000256" key="2">
    <source>
        <dbReference type="ARBA" id="ARBA00006595"/>
    </source>
</evidence>
<evidence type="ECO:0000256" key="4">
    <source>
        <dbReference type="ARBA" id="ARBA00022692"/>
    </source>
</evidence>
<evidence type="ECO:0000256" key="7">
    <source>
        <dbReference type="SAM" id="Phobius"/>
    </source>
</evidence>
<evidence type="ECO:0000256" key="6">
    <source>
        <dbReference type="ARBA" id="ARBA00023136"/>
    </source>
</evidence>
<keyword evidence="3" id="KW-0813">Transport</keyword>
<evidence type="ECO:0000313" key="9">
    <source>
        <dbReference type="Proteomes" id="UP000001307"/>
    </source>
</evidence>
<comment type="subcellular location">
    <subcellularLocation>
        <location evidence="1">Membrane</location>
        <topology evidence="1">Multi-pass membrane protein</topology>
    </subcellularLocation>
</comment>
<feature type="transmembrane region" description="Helical" evidence="7">
    <location>
        <begin position="167"/>
        <end position="191"/>
    </location>
</feature>
<keyword evidence="4 7" id="KW-0812">Transmembrane</keyword>
<feature type="transmembrane region" description="Helical" evidence="7">
    <location>
        <begin position="106"/>
        <end position="128"/>
    </location>
</feature>
<dbReference type="PANTHER" id="PTHR20772">
    <property type="entry name" value="PROTEIN FMP42"/>
    <property type="match status" value="1"/>
</dbReference>
<comment type="similarity">
    <text evidence="2">Belongs to the SLC43A transporter (TC 2.A.1.44) family.</text>
</comment>
<proteinExistence type="inferred from homology"/>
<feature type="transmembrane region" description="Helical" evidence="7">
    <location>
        <begin position="323"/>
        <end position="345"/>
    </location>
</feature>
<evidence type="ECO:0000256" key="5">
    <source>
        <dbReference type="ARBA" id="ARBA00022989"/>
    </source>
</evidence>
<organism evidence="8">
    <name type="scientific">Oikopleura dioica</name>
    <name type="common">Tunicate</name>
    <dbReference type="NCBI Taxonomy" id="34765"/>
    <lineage>
        <taxon>Eukaryota</taxon>
        <taxon>Metazoa</taxon>
        <taxon>Chordata</taxon>
        <taxon>Tunicata</taxon>
        <taxon>Appendicularia</taxon>
        <taxon>Copelata</taxon>
        <taxon>Oikopleuridae</taxon>
        <taxon>Oikopleura</taxon>
    </lineage>
</organism>
<evidence type="ECO:0000256" key="3">
    <source>
        <dbReference type="ARBA" id="ARBA00022448"/>
    </source>
</evidence>
<dbReference type="Gene3D" id="1.20.1250.20">
    <property type="entry name" value="MFS general substrate transporter like domains"/>
    <property type="match status" value="1"/>
</dbReference>
<sequence length="507" mass="57703">MSVSNYLSYFISMVEMLFYAGVPYGFGFLQYIFEKEGVFWMELCYDETNPDHLENCIKEENVIKCNKNVTSRPCQESEAEFNAIFTYFLLTSNCAPLFFSQILNKYGLFVTRVICASFTSAGLMLLCFYESSPYFIWASWQLLGVACVTPIMTSIRELCPLFPNKATLTIGLVNGFLDASGGIFLLFKLIYDSHLSITTPTMLLIYAACSSIIWIKTFFFCPRYFVKEDNNQSVFRESFIGSLCRNTVAVKKVEPEKVTEKLTFADYKKSLLSPVFLTMLMSSTVLTLRLNSFPTWCLPWLRWTFREFPDDEADELVSQNMDIYGLLFFASIILCPIPDAVTKMIKGFVRSDSSKEEDDKKKSEYYSLLFFLAFTAVGSAILSAQMCITGSKANATSAVIEFSFLRTTYFITRSVYVHLFFPAAHFGLLYGTVNLVNGLFNLTVEPLFKLIQSDDDVNFVPVSAAFAVACALCLLQIAYNFWIRHNYISTKDNFDKSEEISETRTSN</sequence>
<feature type="transmembrane region" description="Helical" evidence="7">
    <location>
        <begin position="7"/>
        <end position="33"/>
    </location>
</feature>
<dbReference type="Proteomes" id="UP000001307">
    <property type="component" value="Unassembled WGS sequence"/>
</dbReference>
<keyword evidence="5 7" id="KW-1133">Transmembrane helix</keyword>
<dbReference type="PANTHER" id="PTHR20772:SF2">
    <property type="entry name" value="PROTEIN FMP42"/>
    <property type="match status" value="1"/>
</dbReference>
<feature type="transmembrane region" description="Helical" evidence="7">
    <location>
        <begin position="203"/>
        <end position="226"/>
    </location>
</feature>
<reference evidence="8" key="1">
    <citation type="journal article" date="2010" name="Science">
        <title>Plasticity of animal genome architecture unmasked by rapid evolution of a pelagic tunicate.</title>
        <authorList>
            <person name="Denoeud F."/>
            <person name="Henriet S."/>
            <person name="Mungpakdee S."/>
            <person name="Aury J.M."/>
            <person name="Da Silva C."/>
            <person name="Brinkmann H."/>
            <person name="Mikhaleva J."/>
            <person name="Olsen L.C."/>
            <person name="Jubin C."/>
            <person name="Canestro C."/>
            <person name="Bouquet J.M."/>
            <person name="Danks G."/>
            <person name="Poulain J."/>
            <person name="Campsteijn C."/>
            <person name="Adamski M."/>
            <person name="Cross I."/>
            <person name="Yadetie F."/>
            <person name="Muffato M."/>
            <person name="Louis A."/>
            <person name="Butcher S."/>
            <person name="Tsagkogeorga G."/>
            <person name="Konrad A."/>
            <person name="Singh S."/>
            <person name="Jensen M.F."/>
            <person name="Cong E.H."/>
            <person name="Eikeseth-Otteraa H."/>
            <person name="Noel B."/>
            <person name="Anthouard V."/>
            <person name="Porcel B.M."/>
            <person name="Kachouri-Lafond R."/>
            <person name="Nishino A."/>
            <person name="Ugolini M."/>
            <person name="Chourrout P."/>
            <person name="Nishida H."/>
            <person name="Aasland R."/>
            <person name="Huzurbazar S."/>
            <person name="Westhof E."/>
            <person name="Delsuc F."/>
            <person name="Lehrach H."/>
            <person name="Reinhardt R."/>
            <person name="Weissenbach J."/>
            <person name="Roy S.W."/>
            <person name="Artiguenave F."/>
            <person name="Postlethwait J.H."/>
            <person name="Manak J.R."/>
            <person name="Thompson E.M."/>
            <person name="Jaillon O."/>
            <person name="Du Pasquier L."/>
            <person name="Boudinot P."/>
            <person name="Liberles D.A."/>
            <person name="Volff J.N."/>
            <person name="Philippe H."/>
            <person name="Lenhard B."/>
            <person name="Roest Crollius H."/>
            <person name="Wincker P."/>
            <person name="Chourrout D."/>
        </authorList>
    </citation>
    <scope>NUCLEOTIDE SEQUENCE [LARGE SCALE GENOMIC DNA]</scope>
</reference>
<keyword evidence="9" id="KW-1185">Reference proteome</keyword>
<feature type="transmembrane region" description="Helical" evidence="7">
    <location>
        <begin position="460"/>
        <end position="482"/>
    </location>
</feature>
<dbReference type="EMBL" id="FN653050">
    <property type="protein sequence ID" value="CBY10043.1"/>
    <property type="molecule type" value="Genomic_DNA"/>
</dbReference>
<feature type="transmembrane region" description="Helical" evidence="7">
    <location>
        <begin position="365"/>
        <end position="383"/>
    </location>
</feature>
<dbReference type="GO" id="GO:0016020">
    <property type="term" value="C:membrane"/>
    <property type="evidence" value="ECO:0007669"/>
    <property type="project" value="UniProtKB-SubCell"/>
</dbReference>
<dbReference type="SUPFAM" id="SSF103473">
    <property type="entry name" value="MFS general substrate transporter"/>
    <property type="match status" value="1"/>
</dbReference>
<feature type="transmembrane region" description="Helical" evidence="7">
    <location>
        <begin position="419"/>
        <end position="440"/>
    </location>
</feature>
<accession>E4XH95</accession>
<dbReference type="InParanoid" id="E4XH95"/>
<dbReference type="InterPro" id="IPR036259">
    <property type="entry name" value="MFS_trans_sf"/>
</dbReference>
<protein>
    <submittedName>
        <fullName evidence="8">Uncharacterized protein</fullName>
    </submittedName>
</protein>
<evidence type="ECO:0000256" key="1">
    <source>
        <dbReference type="ARBA" id="ARBA00004141"/>
    </source>
</evidence>
<keyword evidence="6 7" id="KW-0472">Membrane</keyword>
<evidence type="ECO:0000313" key="8">
    <source>
        <dbReference type="EMBL" id="CBY10043.1"/>
    </source>
</evidence>